<evidence type="ECO:0000313" key="2">
    <source>
        <dbReference type="Proteomes" id="UP000470771"/>
    </source>
</evidence>
<dbReference type="Pfam" id="PF13715">
    <property type="entry name" value="CarbopepD_reg_2"/>
    <property type="match status" value="1"/>
</dbReference>
<accession>A0A6N9NDP8</accession>
<dbReference type="Proteomes" id="UP000470771">
    <property type="component" value="Unassembled WGS sequence"/>
</dbReference>
<organism evidence="1 2">
    <name type="scientific">Acidiluteibacter ferrifornacis</name>
    <dbReference type="NCBI Taxonomy" id="2692424"/>
    <lineage>
        <taxon>Bacteria</taxon>
        <taxon>Pseudomonadati</taxon>
        <taxon>Bacteroidota</taxon>
        <taxon>Flavobacteriia</taxon>
        <taxon>Flavobacteriales</taxon>
        <taxon>Cryomorphaceae</taxon>
        <taxon>Acidiluteibacter</taxon>
    </lineage>
</organism>
<sequence length="283" mass="31974">MKSLLLLILFSPLITFSQISFKGVIVDSQNNPIQFASISINQTANGTYTNEKGIFYFDSIQPTDTLKISCIGYESRSILVKNLSDTILLQEIAIEIGEVVIKSEYTRELIGCLKNKDRGNDGGINGYIVGIQINNISSSYLESIEYYIKKPKTLAPNLFFLHLYKLGPNNKQSPILSQRISIPTNEKGWVKIDLSKQFIKVEDSIFIAFETVPNPEYFKNVKEVPIVNMSEYDAAIIGWSKLKQVTDVKLRAGSYATGWHTWSYDDFAGLGYHIPMIRATVRY</sequence>
<comment type="caution">
    <text evidence="1">The sequence shown here is derived from an EMBL/GenBank/DDBJ whole genome shotgun (WGS) entry which is preliminary data.</text>
</comment>
<dbReference type="InterPro" id="IPR008969">
    <property type="entry name" value="CarboxyPept-like_regulatory"/>
</dbReference>
<dbReference type="AlphaFoldDB" id="A0A6N9NDP8"/>
<dbReference type="EMBL" id="WWNE01000003">
    <property type="protein sequence ID" value="NBG64718.1"/>
    <property type="molecule type" value="Genomic_DNA"/>
</dbReference>
<gene>
    <name evidence="1" type="ORF">GQN54_01225</name>
</gene>
<proteinExistence type="predicted"/>
<name>A0A6N9NDP8_9FLAO</name>
<evidence type="ECO:0000313" key="1">
    <source>
        <dbReference type="EMBL" id="NBG64718.1"/>
    </source>
</evidence>
<protein>
    <recommendedName>
        <fullName evidence="3">Carboxypeptidase-like regulatory domain-containing protein</fullName>
    </recommendedName>
</protein>
<dbReference type="Gene3D" id="2.60.40.1120">
    <property type="entry name" value="Carboxypeptidase-like, regulatory domain"/>
    <property type="match status" value="1"/>
</dbReference>
<reference evidence="1 2" key="1">
    <citation type="submission" date="2019-12" db="EMBL/GenBank/DDBJ databases">
        <authorList>
            <person name="Zhao J."/>
        </authorList>
    </citation>
    <scope>NUCLEOTIDE SEQUENCE [LARGE SCALE GENOMIC DNA]</scope>
    <source>
        <strain evidence="1 2">S-15</strain>
    </source>
</reference>
<evidence type="ECO:0008006" key="3">
    <source>
        <dbReference type="Google" id="ProtNLM"/>
    </source>
</evidence>
<dbReference type="RefSeq" id="WP_160631149.1">
    <property type="nucleotide sequence ID" value="NZ_WWNE01000003.1"/>
</dbReference>
<keyword evidence="2" id="KW-1185">Reference proteome</keyword>
<dbReference type="SUPFAM" id="SSF49464">
    <property type="entry name" value="Carboxypeptidase regulatory domain-like"/>
    <property type="match status" value="1"/>
</dbReference>